<keyword evidence="3" id="KW-1185">Reference proteome</keyword>
<feature type="region of interest" description="Disordered" evidence="1">
    <location>
        <begin position="133"/>
        <end position="214"/>
    </location>
</feature>
<evidence type="ECO:0000313" key="2">
    <source>
        <dbReference type="EMBL" id="TFY59818.1"/>
    </source>
</evidence>
<feature type="compositionally biased region" description="Basic and acidic residues" evidence="1">
    <location>
        <begin position="1"/>
        <end position="12"/>
    </location>
</feature>
<feature type="compositionally biased region" description="Basic and acidic residues" evidence="1">
    <location>
        <begin position="197"/>
        <end position="214"/>
    </location>
</feature>
<dbReference type="EMBL" id="SEOQ01000597">
    <property type="protein sequence ID" value="TFY59818.1"/>
    <property type="molecule type" value="Genomic_DNA"/>
</dbReference>
<evidence type="ECO:0000313" key="3">
    <source>
        <dbReference type="Proteomes" id="UP000298327"/>
    </source>
</evidence>
<feature type="region of interest" description="Disordered" evidence="1">
    <location>
        <begin position="1"/>
        <end position="25"/>
    </location>
</feature>
<gene>
    <name evidence="2" type="ORF">EVG20_g7644</name>
</gene>
<protein>
    <submittedName>
        <fullName evidence="2">Uncharacterized protein</fullName>
    </submittedName>
</protein>
<evidence type="ECO:0000256" key="1">
    <source>
        <dbReference type="SAM" id="MobiDB-lite"/>
    </source>
</evidence>
<accession>A0A4Y9YD63</accession>
<proteinExistence type="predicted"/>
<dbReference type="OrthoDB" id="2107166at2759"/>
<comment type="caution">
    <text evidence="2">The sequence shown here is derived from an EMBL/GenBank/DDBJ whole genome shotgun (WGS) entry which is preliminary data.</text>
</comment>
<dbReference type="AlphaFoldDB" id="A0A4Y9YD63"/>
<reference evidence="2 3" key="1">
    <citation type="submission" date="2019-02" db="EMBL/GenBank/DDBJ databases">
        <title>Genome sequencing of the rare red list fungi Dentipellis fragilis.</title>
        <authorList>
            <person name="Buettner E."/>
            <person name="Kellner H."/>
        </authorList>
    </citation>
    <scope>NUCLEOTIDE SEQUENCE [LARGE SCALE GENOMIC DNA]</scope>
    <source>
        <strain evidence="2 3">DSM 105465</strain>
    </source>
</reference>
<dbReference type="Proteomes" id="UP000298327">
    <property type="component" value="Unassembled WGS sequence"/>
</dbReference>
<feature type="region of interest" description="Disordered" evidence="1">
    <location>
        <begin position="91"/>
        <end position="115"/>
    </location>
</feature>
<name>A0A4Y9YD63_9AGAM</name>
<organism evidence="2 3">
    <name type="scientific">Dentipellis fragilis</name>
    <dbReference type="NCBI Taxonomy" id="205917"/>
    <lineage>
        <taxon>Eukaryota</taxon>
        <taxon>Fungi</taxon>
        <taxon>Dikarya</taxon>
        <taxon>Basidiomycota</taxon>
        <taxon>Agaricomycotina</taxon>
        <taxon>Agaricomycetes</taxon>
        <taxon>Russulales</taxon>
        <taxon>Hericiaceae</taxon>
        <taxon>Dentipellis</taxon>
    </lineage>
</organism>
<sequence length="214" mass="23680">MSRWSQHNDDATRLPQGLQRTGYDADAERYAFKDEEGKKYVGPPGEAYGRIVPESEAHYEHFAKGNGEKLHVPQHRPVYFAEKPTNIVVNPFVSPADSPPSTPTSPTALRRSPYDHSIVPNTFADILPPHLIAAAPPIGETKSSHHHQHNRRDSDGGSPIHSPPSSPKKKGASKISFKAGARAIGRSLSMAKHHEKQRSGDHRADIHYESVREE</sequence>